<reference evidence="3" key="1">
    <citation type="journal article" date="2022" name="Int. J. Syst. Evol. Microbiol.">
        <title>Anaeromyxobacter oryzae sp. nov., Anaeromyxobacter diazotrophicus sp. nov. and Anaeromyxobacter paludicola sp. nov., isolated from paddy soils.</title>
        <authorList>
            <person name="Itoh H."/>
            <person name="Xu Z."/>
            <person name="Mise K."/>
            <person name="Masuda Y."/>
            <person name="Ushijima N."/>
            <person name="Hayakawa C."/>
            <person name="Shiratori Y."/>
            <person name="Senoo K."/>
        </authorList>
    </citation>
    <scope>NUCLEOTIDE SEQUENCE [LARGE SCALE GENOMIC DNA]</scope>
    <source>
        <strain evidence="3">Red232</strain>
    </source>
</reference>
<evidence type="ECO:0008006" key="4">
    <source>
        <dbReference type="Google" id="ProtNLM"/>
    </source>
</evidence>
<dbReference type="Proteomes" id="UP001162891">
    <property type="component" value="Chromosome"/>
</dbReference>
<keyword evidence="3" id="KW-1185">Reference proteome</keyword>
<feature type="chain" id="PRO_5046655091" description="Secreted protein" evidence="1">
    <location>
        <begin position="26"/>
        <end position="203"/>
    </location>
</feature>
<gene>
    <name evidence="2" type="ORF">AMOR_22270</name>
</gene>
<evidence type="ECO:0000313" key="2">
    <source>
        <dbReference type="EMBL" id="BDG03231.1"/>
    </source>
</evidence>
<sequence>MVRRLPLLTTVAALAAALAPGTAAAGPPSDGTIETDGARIEILGKPVRVGETVELPEGFIRVEEAGTEDEHVGSFSVVPAASLRATANARAALPPGTPAVAAAAEGYPPRAAGAPEPACLGERNAYLRELWKQSGIDVKDVDAIIQGLEGTGYGPGTGFYWFAIATDPFRPLAWSSDLRDRADALARCVREHAATRVAPVAAR</sequence>
<evidence type="ECO:0000256" key="1">
    <source>
        <dbReference type="SAM" id="SignalP"/>
    </source>
</evidence>
<keyword evidence="1" id="KW-0732">Signal</keyword>
<protein>
    <recommendedName>
        <fullName evidence="4">Secreted protein</fullName>
    </recommendedName>
</protein>
<feature type="signal peptide" evidence="1">
    <location>
        <begin position="1"/>
        <end position="25"/>
    </location>
</feature>
<accession>A0ABN6MQE4</accession>
<organism evidence="2 3">
    <name type="scientific">Anaeromyxobacter oryzae</name>
    <dbReference type="NCBI Taxonomy" id="2918170"/>
    <lineage>
        <taxon>Bacteria</taxon>
        <taxon>Pseudomonadati</taxon>
        <taxon>Myxococcota</taxon>
        <taxon>Myxococcia</taxon>
        <taxon>Myxococcales</taxon>
        <taxon>Cystobacterineae</taxon>
        <taxon>Anaeromyxobacteraceae</taxon>
        <taxon>Anaeromyxobacter</taxon>
    </lineage>
</organism>
<proteinExistence type="predicted"/>
<dbReference type="RefSeq" id="WP_248361051.1">
    <property type="nucleotide sequence ID" value="NZ_AP025591.1"/>
</dbReference>
<dbReference type="EMBL" id="AP025591">
    <property type="protein sequence ID" value="BDG03231.1"/>
    <property type="molecule type" value="Genomic_DNA"/>
</dbReference>
<evidence type="ECO:0000313" key="3">
    <source>
        <dbReference type="Proteomes" id="UP001162891"/>
    </source>
</evidence>
<name>A0ABN6MQE4_9BACT</name>